<evidence type="ECO:0000256" key="1">
    <source>
        <dbReference type="ARBA" id="ARBA00004123"/>
    </source>
</evidence>
<dbReference type="PROSITE" id="PS00028">
    <property type="entry name" value="ZINC_FINGER_C2H2_1"/>
    <property type="match status" value="1"/>
</dbReference>
<gene>
    <name evidence="8" type="ORF">LUZ63_003311</name>
</gene>
<evidence type="ECO:0000313" key="9">
    <source>
        <dbReference type="Proteomes" id="UP001151287"/>
    </source>
</evidence>
<dbReference type="PANTHER" id="PTHR47287:SF15">
    <property type="entry name" value="ZINC FINGER PROTEIN 3-LIKE"/>
    <property type="match status" value="1"/>
</dbReference>
<organism evidence="8 9">
    <name type="scientific">Rhynchospora breviuscula</name>
    <dbReference type="NCBI Taxonomy" id="2022672"/>
    <lineage>
        <taxon>Eukaryota</taxon>
        <taxon>Viridiplantae</taxon>
        <taxon>Streptophyta</taxon>
        <taxon>Embryophyta</taxon>
        <taxon>Tracheophyta</taxon>
        <taxon>Spermatophyta</taxon>
        <taxon>Magnoliopsida</taxon>
        <taxon>Liliopsida</taxon>
        <taxon>Poales</taxon>
        <taxon>Cyperaceae</taxon>
        <taxon>Cyperoideae</taxon>
        <taxon>Rhynchosporeae</taxon>
        <taxon>Rhynchospora</taxon>
    </lineage>
</organism>
<reference evidence="8" key="1">
    <citation type="journal article" date="2022" name="Cell">
        <title>Repeat-based holocentromeres influence genome architecture and karyotype evolution.</title>
        <authorList>
            <person name="Hofstatter P.G."/>
            <person name="Thangavel G."/>
            <person name="Lux T."/>
            <person name="Neumann P."/>
            <person name="Vondrak T."/>
            <person name="Novak P."/>
            <person name="Zhang M."/>
            <person name="Costa L."/>
            <person name="Castellani M."/>
            <person name="Scott A."/>
            <person name="Toegelov H."/>
            <person name="Fuchs J."/>
            <person name="Mata-Sucre Y."/>
            <person name="Dias Y."/>
            <person name="Vanzela A.L.L."/>
            <person name="Huettel B."/>
            <person name="Almeida C.C.S."/>
            <person name="Simkova H."/>
            <person name="Souza G."/>
            <person name="Pedrosa-Harand A."/>
            <person name="Macas J."/>
            <person name="Mayer K.F.X."/>
            <person name="Houben A."/>
            <person name="Marques A."/>
        </authorList>
    </citation>
    <scope>NUCLEOTIDE SEQUENCE</scope>
    <source>
        <strain evidence="8">RhyBre1mFocal</strain>
    </source>
</reference>
<dbReference type="Proteomes" id="UP001151287">
    <property type="component" value="Unassembled WGS sequence"/>
</dbReference>
<dbReference type="PANTHER" id="PTHR47287">
    <property type="entry name" value="C2H2 AND C2HC ZINC FINGERS SUPERFAMILY PROTEIN"/>
    <property type="match status" value="1"/>
</dbReference>
<dbReference type="Gene3D" id="3.30.160.60">
    <property type="entry name" value="Classic Zinc Finger"/>
    <property type="match status" value="1"/>
</dbReference>
<dbReference type="EMBL" id="JAMQYH010000001">
    <property type="protein sequence ID" value="KAJ1703532.1"/>
    <property type="molecule type" value="Genomic_DNA"/>
</dbReference>
<name>A0A9Q0D0F2_9POAL</name>
<evidence type="ECO:0000256" key="6">
    <source>
        <dbReference type="PROSITE-ProRule" id="PRU00042"/>
    </source>
</evidence>
<keyword evidence="5" id="KW-0539">Nucleus</keyword>
<evidence type="ECO:0000256" key="5">
    <source>
        <dbReference type="ARBA" id="ARBA00023242"/>
    </source>
</evidence>
<dbReference type="Pfam" id="PF13912">
    <property type="entry name" value="zf-C2H2_6"/>
    <property type="match status" value="1"/>
</dbReference>
<dbReference type="GO" id="GO:0009788">
    <property type="term" value="P:negative regulation of abscisic acid-activated signaling pathway"/>
    <property type="evidence" value="ECO:0007669"/>
    <property type="project" value="InterPro"/>
</dbReference>
<keyword evidence="9" id="KW-1185">Reference proteome</keyword>
<keyword evidence="2" id="KW-0479">Metal-binding</keyword>
<dbReference type="PROSITE" id="PS50157">
    <property type="entry name" value="ZINC_FINGER_C2H2_2"/>
    <property type="match status" value="1"/>
</dbReference>
<dbReference type="GO" id="GO:0008270">
    <property type="term" value="F:zinc ion binding"/>
    <property type="evidence" value="ECO:0007669"/>
    <property type="project" value="UniProtKB-KW"/>
</dbReference>
<evidence type="ECO:0000256" key="3">
    <source>
        <dbReference type="ARBA" id="ARBA00022771"/>
    </source>
</evidence>
<accession>A0A9Q0D0F2</accession>
<dbReference type="InterPro" id="IPR036236">
    <property type="entry name" value="Znf_C2H2_sf"/>
</dbReference>
<dbReference type="InterPro" id="IPR044246">
    <property type="entry name" value="ZFP3-like"/>
</dbReference>
<sequence length="144" mass="16514">MDRRLNPQDLNLDLVLDPSAQTEPHRIFSCNYCNRKFHTSQALGGHQNAHKLERSLAKRSRELVLAMSRVQSDPSQMFMANLASTAYGFNHTIGGAVGVQWFRGAEDRRRIAWAGRYEGYNRYVESMADEKNELVEEIDLSLRL</sequence>
<dbReference type="SUPFAM" id="SSF57667">
    <property type="entry name" value="beta-beta-alpha zinc fingers"/>
    <property type="match status" value="1"/>
</dbReference>
<feature type="domain" description="C2H2-type" evidence="7">
    <location>
        <begin position="28"/>
        <end position="55"/>
    </location>
</feature>
<comment type="subcellular location">
    <subcellularLocation>
        <location evidence="1">Nucleus</location>
    </subcellularLocation>
</comment>
<dbReference type="AlphaFoldDB" id="A0A9Q0D0F2"/>
<dbReference type="GO" id="GO:0005634">
    <property type="term" value="C:nucleus"/>
    <property type="evidence" value="ECO:0007669"/>
    <property type="project" value="UniProtKB-SubCell"/>
</dbReference>
<comment type="caution">
    <text evidence="8">The sequence shown here is derived from an EMBL/GenBank/DDBJ whole genome shotgun (WGS) entry which is preliminary data.</text>
</comment>
<dbReference type="OrthoDB" id="1933825at2759"/>
<evidence type="ECO:0000256" key="2">
    <source>
        <dbReference type="ARBA" id="ARBA00022723"/>
    </source>
</evidence>
<evidence type="ECO:0000259" key="7">
    <source>
        <dbReference type="PROSITE" id="PS50157"/>
    </source>
</evidence>
<evidence type="ECO:0000313" key="8">
    <source>
        <dbReference type="EMBL" id="KAJ1703532.1"/>
    </source>
</evidence>
<proteinExistence type="predicted"/>
<dbReference type="InterPro" id="IPR013087">
    <property type="entry name" value="Znf_C2H2_type"/>
</dbReference>
<protein>
    <recommendedName>
        <fullName evidence="7">C2H2-type domain-containing protein</fullName>
    </recommendedName>
</protein>
<evidence type="ECO:0000256" key="4">
    <source>
        <dbReference type="ARBA" id="ARBA00022833"/>
    </source>
</evidence>
<keyword evidence="3 6" id="KW-0863">Zinc-finger</keyword>
<keyword evidence="4" id="KW-0862">Zinc</keyword>